<dbReference type="RefSeq" id="WP_142936020.1">
    <property type="nucleotide sequence ID" value="NZ_FXTM01000021.1"/>
</dbReference>
<name>A0A521DIT2_9BACT</name>
<organism evidence="1 2">
    <name type="scientific">Balnearium lithotrophicum</name>
    <dbReference type="NCBI Taxonomy" id="223788"/>
    <lineage>
        <taxon>Bacteria</taxon>
        <taxon>Pseudomonadati</taxon>
        <taxon>Aquificota</taxon>
        <taxon>Aquificia</taxon>
        <taxon>Desulfurobacteriales</taxon>
        <taxon>Desulfurobacteriaceae</taxon>
        <taxon>Balnearium</taxon>
    </lineage>
</organism>
<reference evidence="1 2" key="1">
    <citation type="submission" date="2017-05" db="EMBL/GenBank/DDBJ databases">
        <authorList>
            <person name="Varghese N."/>
            <person name="Submissions S."/>
        </authorList>
    </citation>
    <scope>NUCLEOTIDE SEQUENCE [LARGE SCALE GENOMIC DNA]</scope>
    <source>
        <strain evidence="1 2">DSM 16304</strain>
    </source>
</reference>
<sequence length="226" mass="26157">MSCSCRNGKRISSIESKEIEEFLKFLRKNPKAFSVLAEVVNSFRPTDSQKVRSERVFLAVRDSLELGVLSYRDTEVILKILKGFFSKSDKERGDFLEVLVSKLGPFTFNGRYRRINQCRVYKGKKKLSEKEIDVAFSGKETLELHECKANMVRQWRDPLSKRSKRGSKLHFLNDLPKECENGKKVVTFVTGLDGRSGCEYVRLVLRFYGFKRVKVLGREELKAKLL</sequence>
<evidence type="ECO:0000313" key="1">
    <source>
        <dbReference type="EMBL" id="SMO71528.1"/>
    </source>
</evidence>
<dbReference type="OrthoDB" id="12576at2"/>
<proteinExistence type="predicted"/>
<gene>
    <name evidence="1" type="ORF">SAMN06269117_12132</name>
</gene>
<evidence type="ECO:0000313" key="2">
    <source>
        <dbReference type="Proteomes" id="UP000317315"/>
    </source>
</evidence>
<accession>A0A521DIT2</accession>
<dbReference type="Proteomes" id="UP000317315">
    <property type="component" value="Unassembled WGS sequence"/>
</dbReference>
<dbReference type="AlphaFoldDB" id="A0A521DIT2"/>
<protein>
    <submittedName>
        <fullName evidence="1">Uncharacterized protein</fullName>
    </submittedName>
</protein>
<dbReference type="EMBL" id="FXTM01000021">
    <property type="protein sequence ID" value="SMO71528.1"/>
    <property type="molecule type" value="Genomic_DNA"/>
</dbReference>
<keyword evidence="2" id="KW-1185">Reference proteome</keyword>